<accession>A0A255Z5G2</accession>
<feature type="transmembrane region" description="Helical" evidence="1">
    <location>
        <begin position="7"/>
        <end position="25"/>
    </location>
</feature>
<evidence type="ECO:0008006" key="4">
    <source>
        <dbReference type="Google" id="ProtNLM"/>
    </source>
</evidence>
<name>A0A255Z5G2_9FLAO</name>
<proteinExistence type="predicted"/>
<evidence type="ECO:0000313" key="2">
    <source>
        <dbReference type="EMBL" id="OYQ36773.1"/>
    </source>
</evidence>
<dbReference type="AlphaFoldDB" id="A0A255Z5G2"/>
<keyword evidence="1" id="KW-1133">Transmembrane helix</keyword>
<reference evidence="2 3" key="1">
    <citation type="submission" date="2017-07" db="EMBL/GenBank/DDBJ databases">
        <title>Flavobacterium cyanobacteriorum sp. nov., isolated from cyanobacterial aggregates in a eutrophic lake.</title>
        <authorList>
            <person name="Cai H."/>
        </authorList>
    </citation>
    <scope>NUCLEOTIDE SEQUENCE [LARGE SCALE GENOMIC DNA]</scope>
    <source>
        <strain evidence="2 3">TH021</strain>
    </source>
</reference>
<keyword evidence="1" id="KW-0472">Membrane</keyword>
<dbReference type="RefSeq" id="WP_094414864.1">
    <property type="nucleotide sequence ID" value="NZ_NOXV01000266.1"/>
</dbReference>
<sequence>MKFKHRLAYYLLGVLIGGMFLIFIFQNKKTEFCYMPNCRVLKNIRSKPLFYSDAAKAKMQGSEFTIDDIKKATASGNVDFSKSNKPGENGGKIYVIESENAKGEPIVIKVVNFDEKVILDDIKKQ</sequence>
<keyword evidence="3" id="KW-1185">Reference proteome</keyword>
<evidence type="ECO:0000256" key="1">
    <source>
        <dbReference type="SAM" id="Phobius"/>
    </source>
</evidence>
<dbReference type="EMBL" id="NOXV01000266">
    <property type="protein sequence ID" value="OYQ36773.1"/>
    <property type="molecule type" value="Genomic_DNA"/>
</dbReference>
<protein>
    <recommendedName>
        <fullName evidence="4">DUF4258 domain-containing protein</fullName>
    </recommendedName>
</protein>
<comment type="caution">
    <text evidence="2">The sequence shown here is derived from an EMBL/GenBank/DDBJ whole genome shotgun (WGS) entry which is preliminary data.</text>
</comment>
<keyword evidence="1" id="KW-0812">Transmembrane</keyword>
<gene>
    <name evidence="2" type="ORF">CHU92_09260</name>
</gene>
<dbReference type="Proteomes" id="UP000216605">
    <property type="component" value="Unassembled WGS sequence"/>
</dbReference>
<evidence type="ECO:0000313" key="3">
    <source>
        <dbReference type="Proteomes" id="UP000216605"/>
    </source>
</evidence>
<dbReference type="OrthoDB" id="1466970at2"/>
<organism evidence="2 3">
    <name type="scientific">Flavobacterium cyanobacteriorum</name>
    <dbReference type="NCBI Taxonomy" id="2022802"/>
    <lineage>
        <taxon>Bacteria</taxon>
        <taxon>Pseudomonadati</taxon>
        <taxon>Bacteroidota</taxon>
        <taxon>Flavobacteriia</taxon>
        <taxon>Flavobacteriales</taxon>
        <taxon>Flavobacteriaceae</taxon>
        <taxon>Flavobacterium</taxon>
    </lineage>
</organism>